<protein>
    <recommendedName>
        <fullName evidence="11">Receptor-like protein 51</fullName>
    </recommendedName>
</protein>
<evidence type="ECO:0000256" key="9">
    <source>
        <dbReference type="SAM" id="SignalP"/>
    </source>
</evidence>
<dbReference type="AlphaFoldDB" id="A0A6V7PTC1"/>
<gene>
    <name evidence="10" type="ORF">CB5_LOCUS17291</name>
</gene>
<keyword evidence="4 9" id="KW-0732">Signal</keyword>
<dbReference type="GO" id="GO:0005886">
    <property type="term" value="C:plasma membrane"/>
    <property type="evidence" value="ECO:0007669"/>
    <property type="project" value="UniProtKB-SubCell"/>
</dbReference>
<dbReference type="PRINTS" id="PR00019">
    <property type="entry name" value="LEURICHRPT"/>
</dbReference>
<dbReference type="Pfam" id="PF00560">
    <property type="entry name" value="LRR_1"/>
    <property type="match status" value="2"/>
</dbReference>
<keyword evidence="6 8" id="KW-0472">Membrane</keyword>
<evidence type="ECO:0000313" key="10">
    <source>
        <dbReference type="EMBL" id="CAD1834080.1"/>
    </source>
</evidence>
<dbReference type="Gene3D" id="3.80.10.10">
    <property type="entry name" value="Ribonuclease Inhibitor"/>
    <property type="match status" value="1"/>
</dbReference>
<feature type="compositionally biased region" description="Acidic residues" evidence="7">
    <location>
        <begin position="398"/>
        <end position="410"/>
    </location>
</feature>
<sequence length="453" mass="47059">MATPKTPPSLLSLLFALPLLLLLLLLPSTTAAAAAGAASSPSPSPTSSPALPPPVDGPGQPSALDPRQLCALQSLGFPAARDPCSSSPSRSGSGAACDGAAPFRHVVSLALADCAPDAELSPTVLRALSTLRSLSLARCPRLPPPRRAPPAPLAASLRSFSCSGSLRRLPGLWVSRLRNLTLLSLVDVPVLVSAPSIVISQMPHLLALTLSRANLSGPLPHHWHCLRLAHLDLSSNRLTGPVPTSIDLLASLRSIDLSSNSLSGPLPDSFGDLLALRNASLSNNSFSGPIPASFAALSALARLDLSSNQFNGSIPASLSELRGLRVLNLENNNFQGVIPFNASFVARLESFKVRGNANLCYNKTLLSPKLKLGVAPCDRYGLPLSPPPQRATRSDSSDYAEDGDGDDDDNGGGKGSDGGGRHGPNRLVLGVAIGLSCLVFLVIFLVCLSKVCR</sequence>
<evidence type="ECO:0000256" key="2">
    <source>
        <dbReference type="ARBA" id="ARBA00022475"/>
    </source>
</evidence>
<dbReference type="EMBL" id="LR862152">
    <property type="protein sequence ID" value="CAD1834080.1"/>
    <property type="molecule type" value="Genomic_DNA"/>
</dbReference>
<dbReference type="PANTHER" id="PTHR48064:SF1">
    <property type="entry name" value="RECEPTOR-LIKE PROTEIN 51-RELATED"/>
    <property type="match status" value="1"/>
</dbReference>
<keyword evidence="8" id="KW-1133">Transmembrane helix</keyword>
<dbReference type="FunFam" id="3.80.10.10:FF:000299">
    <property type="entry name" value="Piriformospora indica-insensitive protein 2"/>
    <property type="match status" value="1"/>
</dbReference>
<evidence type="ECO:0000256" key="6">
    <source>
        <dbReference type="ARBA" id="ARBA00023136"/>
    </source>
</evidence>
<accession>A0A6V7PTC1</accession>
<keyword evidence="2" id="KW-1003">Cell membrane</keyword>
<evidence type="ECO:0000256" key="7">
    <source>
        <dbReference type="SAM" id="MobiDB-lite"/>
    </source>
</evidence>
<feature type="compositionally biased region" description="Pro residues" evidence="7">
    <location>
        <begin position="42"/>
        <end position="56"/>
    </location>
</feature>
<dbReference type="InterPro" id="IPR001611">
    <property type="entry name" value="Leu-rich_rpt"/>
</dbReference>
<feature type="transmembrane region" description="Helical" evidence="8">
    <location>
        <begin position="427"/>
        <end position="448"/>
    </location>
</feature>
<feature type="region of interest" description="Disordered" evidence="7">
    <location>
        <begin position="381"/>
        <end position="420"/>
    </location>
</feature>
<evidence type="ECO:0000256" key="3">
    <source>
        <dbReference type="ARBA" id="ARBA00022614"/>
    </source>
</evidence>
<dbReference type="InterPro" id="IPR032675">
    <property type="entry name" value="LRR_dom_sf"/>
</dbReference>
<evidence type="ECO:0000256" key="5">
    <source>
        <dbReference type="ARBA" id="ARBA00022737"/>
    </source>
</evidence>
<evidence type="ECO:0000256" key="8">
    <source>
        <dbReference type="SAM" id="Phobius"/>
    </source>
</evidence>
<keyword evidence="3" id="KW-0433">Leucine-rich repeat</keyword>
<name>A0A6V7PTC1_ANACO</name>
<evidence type="ECO:0008006" key="11">
    <source>
        <dbReference type="Google" id="ProtNLM"/>
    </source>
</evidence>
<dbReference type="InterPro" id="IPR053038">
    <property type="entry name" value="RLP_Defense"/>
</dbReference>
<keyword evidence="8" id="KW-0812">Transmembrane</keyword>
<reference evidence="10" key="1">
    <citation type="submission" date="2020-07" db="EMBL/GenBank/DDBJ databases">
        <authorList>
            <person name="Lin J."/>
        </authorList>
    </citation>
    <scope>NUCLEOTIDE SEQUENCE</scope>
</reference>
<feature type="region of interest" description="Disordered" evidence="7">
    <location>
        <begin position="35"/>
        <end position="65"/>
    </location>
</feature>
<evidence type="ECO:0000256" key="1">
    <source>
        <dbReference type="ARBA" id="ARBA00004236"/>
    </source>
</evidence>
<dbReference type="PANTHER" id="PTHR48064">
    <property type="entry name" value="OS01G0750400 PROTEIN"/>
    <property type="match status" value="1"/>
</dbReference>
<proteinExistence type="predicted"/>
<organism evidence="10">
    <name type="scientific">Ananas comosus var. bracteatus</name>
    <name type="common">red pineapple</name>
    <dbReference type="NCBI Taxonomy" id="296719"/>
    <lineage>
        <taxon>Eukaryota</taxon>
        <taxon>Viridiplantae</taxon>
        <taxon>Streptophyta</taxon>
        <taxon>Embryophyta</taxon>
        <taxon>Tracheophyta</taxon>
        <taxon>Spermatophyta</taxon>
        <taxon>Magnoliopsida</taxon>
        <taxon>Liliopsida</taxon>
        <taxon>Poales</taxon>
        <taxon>Bromeliaceae</taxon>
        <taxon>Bromelioideae</taxon>
        <taxon>Ananas</taxon>
    </lineage>
</organism>
<dbReference type="Pfam" id="PF13855">
    <property type="entry name" value="LRR_8"/>
    <property type="match status" value="1"/>
</dbReference>
<keyword evidence="5" id="KW-0677">Repeat</keyword>
<evidence type="ECO:0000256" key="4">
    <source>
        <dbReference type="ARBA" id="ARBA00022729"/>
    </source>
</evidence>
<dbReference type="SUPFAM" id="SSF52058">
    <property type="entry name" value="L domain-like"/>
    <property type="match status" value="1"/>
</dbReference>
<feature type="chain" id="PRO_5028135874" description="Receptor-like protein 51" evidence="9">
    <location>
        <begin position="32"/>
        <end position="453"/>
    </location>
</feature>
<feature type="signal peptide" evidence="9">
    <location>
        <begin position="1"/>
        <end position="31"/>
    </location>
</feature>
<comment type="subcellular location">
    <subcellularLocation>
        <location evidence="1">Cell membrane</location>
    </subcellularLocation>
</comment>